<name>A0A1I7IS70_9BACL</name>
<dbReference type="Pfam" id="PF01368">
    <property type="entry name" value="DHH"/>
    <property type="match status" value="1"/>
</dbReference>
<accession>A0A1I7IS70</accession>
<dbReference type="GO" id="GO:0003676">
    <property type="term" value="F:nucleic acid binding"/>
    <property type="evidence" value="ECO:0007669"/>
    <property type="project" value="InterPro"/>
</dbReference>
<evidence type="ECO:0000259" key="2">
    <source>
        <dbReference type="Pfam" id="PF02272"/>
    </source>
</evidence>
<dbReference type="PANTHER" id="PTHR47618">
    <property type="entry name" value="BIFUNCTIONAL OLIGORIBONUCLEASE AND PAP PHOSPHATASE NRNA"/>
    <property type="match status" value="1"/>
</dbReference>
<proteinExistence type="predicted"/>
<dbReference type="PANTHER" id="PTHR47618:SF1">
    <property type="entry name" value="BIFUNCTIONAL OLIGORIBONUCLEASE AND PAP PHOSPHATASE NRNA"/>
    <property type="match status" value="1"/>
</dbReference>
<dbReference type="STRING" id="392015.SAMN05421543_10778"/>
<dbReference type="Gene3D" id="3.10.310.30">
    <property type="match status" value="1"/>
</dbReference>
<feature type="domain" description="DDH" evidence="1">
    <location>
        <begin position="37"/>
        <end position="177"/>
    </location>
</feature>
<evidence type="ECO:0000259" key="1">
    <source>
        <dbReference type="Pfam" id="PF01368"/>
    </source>
</evidence>
<reference evidence="4" key="1">
    <citation type="submission" date="2016-10" db="EMBL/GenBank/DDBJ databases">
        <authorList>
            <person name="Varghese N."/>
        </authorList>
    </citation>
    <scope>NUCLEOTIDE SEQUENCE [LARGE SCALE GENOMIC DNA]</scope>
    <source>
        <strain evidence="4">DSM 17980</strain>
    </source>
</reference>
<dbReference type="InterPro" id="IPR003156">
    <property type="entry name" value="DHHA1_dom"/>
</dbReference>
<keyword evidence="4" id="KW-1185">Reference proteome</keyword>
<dbReference type="Pfam" id="PF02272">
    <property type="entry name" value="DHHA1"/>
    <property type="match status" value="1"/>
</dbReference>
<organism evidence="3 4">
    <name type="scientific">Alicyclobacillus macrosporangiidus</name>
    <dbReference type="NCBI Taxonomy" id="392015"/>
    <lineage>
        <taxon>Bacteria</taxon>
        <taxon>Bacillati</taxon>
        <taxon>Bacillota</taxon>
        <taxon>Bacilli</taxon>
        <taxon>Bacillales</taxon>
        <taxon>Alicyclobacillaceae</taxon>
        <taxon>Alicyclobacillus</taxon>
    </lineage>
</organism>
<dbReference type="AlphaFoldDB" id="A0A1I7IS70"/>
<dbReference type="RefSeq" id="WP_074951387.1">
    <property type="nucleotide sequence ID" value="NZ_FPBV01000007.1"/>
</dbReference>
<dbReference type="OrthoDB" id="9803668at2"/>
<dbReference type="SUPFAM" id="SSF64182">
    <property type="entry name" value="DHH phosphoesterases"/>
    <property type="match status" value="1"/>
</dbReference>
<sequence length="342" mass="37378">MNGSETARGSQTWEPAPRRGEELIQVAEAVRQADDWLIVTHERPDGDAVGSALAMAHVLSALGKSWQFVVEEPLPKRFSFLPMFSLAYPISNGIDRQFQNVVAVDCADRGRFEKLWGVIADGARIVNIDHHQTNPRYGTAWLVDEQAAATCELVYHVVRQLQIPLTADLATCLYTGILTDTGGFSLPNTTREVHQIAAELVAAGVRPYDVAEPALESRTWPQMRLIQMALNNLTVSEDGRYAIVYVTEGMLEGAGCTDDDTQVLVNFPRSIDTVEVGALFREIGGGRVKVSLRSKRTVDVSRIAQHWGGGGHVRAAACVLTCDLPEAIDQVCARIEEALAEA</sequence>
<dbReference type="EMBL" id="FPBV01000007">
    <property type="protein sequence ID" value="SFU75747.1"/>
    <property type="molecule type" value="Genomic_DNA"/>
</dbReference>
<evidence type="ECO:0000313" key="4">
    <source>
        <dbReference type="Proteomes" id="UP000183508"/>
    </source>
</evidence>
<dbReference type="InterPro" id="IPR038763">
    <property type="entry name" value="DHH_sf"/>
</dbReference>
<dbReference type="eggNOG" id="COG0618">
    <property type="taxonomic scope" value="Bacteria"/>
</dbReference>
<dbReference type="Gene3D" id="3.90.1640.10">
    <property type="entry name" value="inorganic pyrophosphatase (n-terminal core)"/>
    <property type="match status" value="1"/>
</dbReference>
<dbReference type="Proteomes" id="UP000183508">
    <property type="component" value="Unassembled WGS sequence"/>
</dbReference>
<protein>
    <submittedName>
        <fullName evidence="3">Phosphoesterase RecJ domain-containing protein</fullName>
    </submittedName>
</protein>
<dbReference type="InterPro" id="IPR001667">
    <property type="entry name" value="DDH_dom"/>
</dbReference>
<dbReference type="InterPro" id="IPR051319">
    <property type="entry name" value="Oligoribo/pAp-PDE_c-di-AMP_PDE"/>
</dbReference>
<gene>
    <name evidence="3" type="ORF">SAMN05421543_10778</name>
</gene>
<feature type="domain" description="DHHA1" evidence="2">
    <location>
        <begin position="240"/>
        <end position="340"/>
    </location>
</feature>
<evidence type="ECO:0000313" key="3">
    <source>
        <dbReference type="EMBL" id="SFU75747.1"/>
    </source>
</evidence>